<dbReference type="HAMAP" id="MF_00108">
    <property type="entry name" value="IspD"/>
    <property type="match status" value="1"/>
</dbReference>
<dbReference type="Pfam" id="PF01128">
    <property type="entry name" value="IspD"/>
    <property type="match status" value="1"/>
</dbReference>
<comment type="catalytic activity">
    <reaction evidence="11">
        <text>2-C-methyl-D-erythritol 4-phosphate + CTP + H(+) = 4-CDP-2-C-methyl-D-erythritol + diphosphate</text>
        <dbReference type="Rhea" id="RHEA:13429"/>
        <dbReference type="ChEBI" id="CHEBI:15378"/>
        <dbReference type="ChEBI" id="CHEBI:33019"/>
        <dbReference type="ChEBI" id="CHEBI:37563"/>
        <dbReference type="ChEBI" id="CHEBI:57823"/>
        <dbReference type="ChEBI" id="CHEBI:58262"/>
        <dbReference type="EC" id="2.7.7.60"/>
    </reaction>
</comment>
<feature type="binding site" evidence="11">
    <location>
        <position position="253"/>
    </location>
    <ligand>
        <name>a divalent metal cation</name>
        <dbReference type="ChEBI" id="CHEBI:60240"/>
    </ligand>
</feature>
<dbReference type="Pfam" id="PF02542">
    <property type="entry name" value="YgbB"/>
    <property type="match status" value="1"/>
</dbReference>
<dbReference type="EMBL" id="MTKO01000070">
    <property type="protein sequence ID" value="RWX46003.1"/>
    <property type="molecule type" value="Genomic_DNA"/>
</dbReference>
<evidence type="ECO:0000256" key="1">
    <source>
        <dbReference type="ARBA" id="ARBA00000200"/>
    </source>
</evidence>
<evidence type="ECO:0000256" key="2">
    <source>
        <dbReference type="ARBA" id="ARBA00001968"/>
    </source>
</evidence>
<feature type="site" description="Positions MEP for the nucleophilic attack" evidence="11">
    <location>
        <position position="222"/>
    </location>
</feature>
<comment type="pathway">
    <text evidence="3 11">Isoprenoid biosynthesis; isopentenyl diphosphate biosynthesis via DXP pathway; isopentenyl diphosphate from 1-deoxy-D-xylulose 5-phosphate: step 4/6.</text>
</comment>
<organism evidence="13 14">
    <name type="scientific">Candidatus Electrothrix aarhusensis</name>
    <dbReference type="NCBI Taxonomy" id="1859131"/>
    <lineage>
        <taxon>Bacteria</taxon>
        <taxon>Pseudomonadati</taxon>
        <taxon>Thermodesulfobacteriota</taxon>
        <taxon>Desulfobulbia</taxon>
        <taxon>Desulfobulbales</taxon>
        <taxon>Desulfobulbaceae</taxon>
        <taxon>Candidatus Electrothrix</taxon>
    </lineage>
</organism>
<evidence type="ECO:0000259" key="12">
    <source>
        <dbReference type="Pfam" id="PF02542"/>
    </source>
</evidence>
<sequence length="403" mass="43470">MLDNNIHSVAAIIPAAGFGTRMGADVPKQFLELAGVPILVRTLRVFLAHPAIHIIMLVLPPEQLQSGKEQLLPFLTPEQQEKILYTAGGETRQHSVQNGMKALPASIERIFVHDGARPLVSAEIIDRCLAGIEEHGAVIAAVPVKDTLKEVEEIDDGTEIIGTVDRSQLWQAQTPQAMDLHLLERAYEYAEATEFIGTDEASLLEHAGVSVSVVMGSEENIKITRPDDLRIAAALLQDNREKGDAMRIGHGFDAHRLVEGRKLILGGVDIPYQLGLAGHSDADVLAHALMDALLGALGAGDIGRHFPDTDEQYRGADSLKLLEQVMALVKAKKMRLVNADITVVCQQPKLAPHLTTMQSNLAAICGASAEQVNIKATTTEEMGYTGRGEGITAHAVVLLTEMV</sequence>
<keyword evidence="9 11" id="KW-0456">Lyase</keyword>
<dbReference type="InterPro" id="IPR036571">
    <property type="entry name" value="MECDP_synthase_sf"/>
</dbReference>
<dbReference type="GO" id="GO:0008685">
    <property type="term" value="F:2-C-methyl-D-erythritol 2,4-cyclodiphosphate synthase activity"/>
    <property type="evidence" value="ECO:0007669"/>
    <property type="project" value="UniProtKB-UniRule"/>
</dbReference>
<comment type="cofactor">
    <cofactor evidence="2 11">
        <name>a divalent metal cation</name>
        <dbReference type="ChEBI" id="CHEBI:60240"/>
    </cofactor>
</comment>
<dbReference type="EC" id="2.7.7.60" evidence="11"/>
<dbReference type="InterPro" id="IPR003526">
    <property type="entry name" value="MECDP_synthase"/>
</dbReference>
<reference evidence="13 14" key="1">
    <citation type="submission" date="2017-01" db="EMBL/GenBank/DDBJ databases">
        <title>The cable genome- insights into the physiology and evolution of filamentous bacteria capable of sulfide oxidation via long distance electron transfer.</title>
        <authorList>
            <person name="Schreiber L."/>
            <person name="Bjerg J.T."/>
            <person name="Boggild A."/>
            <person name="Van De Vossenberg J."/>
            <person name="Meysman F."/>
            <person name="Nielsen L.P."/>
            <person name="Schramm A."/>
            <person name="Kjeldsen K.U."/>
        </authorList>
    </citation>
    <scope>NUCLEOTIDE SEQUENCE [LARGE SCALE GENOMIC DNA]</scope>
    <source>
        <strain evidence="13">MCF</strain>
    </source>
</reference>
<dbReference type="NCBIfam" id="TIGR00453">
    <property type="entry name" value="ispD"/>
    <property type="match status" value="1"/>
</dbReference>
<feature type="site" description="Transition state stabilizer" evidence="11">
    <location>
        <position position="279"/>
    </location>
</feature>
<dbReference type="InterPro" id="IPR001228">
    <property type="entry name" value="IspD"/>
</dbReference>
<protein>
    <recommendedName>
        <fullName evidence="11">Bifunctional enzyme IspD/IspF</fullName>
    </recommendedName>
    <domain>
        <recommendedName>
            <fullName evidence="11">2-C-methyl-D-erythritol 4-phosphate cytidylyltransferase</fullName>
            <ecNumber evidence="11">2.7.7.60</ecNumber>
        </recommendedName>
        <alternativeName>
            <fullName evidence="11">4-diphosphocytidyl-2C-methyl-D-erythritol synthase</fullName>
        </alternativeName>
        <alternativeName>
            <fullName evidence="11">MEP cytidylyltransferase</fullName>
            <shortName evidence="11">MCT</shortName>
        </alternativeName>
    </domain>
    <domain>
        <recommendedName>
            <fullName evidence="11">2-C-methyl-D-erythritol 2,4-cyclodiphosphate synthase</fullName>
            <shortName evidence="11">MECDP-synthase</shortName>
            <shortName evidence="11">MECPP-synthase</shortName>
            <shortName evidence="11">MECPS</shortName>
            <ecNumber evidence="11">4.6.1.12</ecNumber>
        </recommendedName>
    </domain>
</protein>
<dbReference type="UniPathway" id="UPA00056">
    <property type="reaction ID" value="UER00093"/>
</dbReference>
<comment type="catalytic activity">
    <reaction evidence="1 11">
        <text>4-CDP-2-C-methyl-D-erythritol 2-phosphate = 2-C-methyl-D-erythritol 2,4-cyclic diphosphate + CMP</text>
        <dbReference type="Rhea" id="RHEA:23864"/>
        <dbReference type="ChEBI" id="CHEBI:57919"/>
        <dbReference type="ChEBI" id="CHEBI:58483"/>
        <dbReference type="ChEBI" id="CHEBI:60377"/>
        <dbReference type="EC" id="4.6.1.12"/>
    </reaction>
</comment>
<proteinExistence type="inferred from homology"/>
<dbReference type="EC" id="4.6.1.12" evidence="11"/>
<dbReference type="FunFam" id="3.30.1330.50:FF:000001">
    <property type="entry name" value="2-C-methyl-D-erythritol 2,4-cyclodiphosphate synthase"/>
    <property type="match status" value="1"/>
</dbReference>
<dbReference type="Gene3D" id="3.90.550.10">
    <property type="entry name" value="Spore Coat Polysaccharide Biosynthesis Protein SpsA, Chain A"/>
    <property type="match status" value="1"/>
</dbReference>
<dbReference type="SUPFAM" id="SSF69765">
    <property type="entry name" value="IpsF-like"/>
    <property type="match status" value="1"/>
</dbReference>
<accession>A0A3S3QFD0</accession>
<evidence type="ECO:0000256" key="9">
    <source>
        <dbReference type="ARBA" id="ARBA00023239"/>
    </source>
</evidence>
<feature type="region of interest" description="2-C-methyl-D-erythritol 2,4-cyclodiphosphate synthase" evidence="11">
    <location>
        <begin position="247"/>
        <end position="403"/>
    </location>
</feature>
<keyword evidence="6 11" id="KW-0548">Nucleotidyltransferase</keyword>
<dbReference type="PANTHER" id="PTHR32125">
    <property type="entry name" value="2-C-METHYL-D-ERYTHRITOL 4-PHOSPHATE CYTIDYLYLTRANSFERASE, CHLOROPLASTIC"/>
    <property type="match status" value="1"/>
</dbReference>
<keyword evidence="14" id="KW-1185">Reference proteome</keyword>
<evidence type="ECO:0000256" key="5">
    <source>
        <dbReference type="ARBA" id="ARBA00022679"/>
    </source>
</evidence>
<dbReference type="InterPro" id="IPR026596">
    <property type="entry name" value="IspD/F"/>
</dbReference>
<evidence type="ECO:0000313" key="13">
    <source>
        <dbReference type="EMBL" id="RWX46003.1"/>
    </source>
</evidence>
<dbReference type="CDD" id="cd00554">
    <property type="entry name" value="MECDP_synthase"/>
    <property type="match status" value="1"/>
</dbReference>
<dbReference type="SUPFAM" id="SSF53448">
    <property type="entry name" value="Nucleotide-diphospho-sugar transferases"/>
    <property type="match status" value="1"/>
</dbReference>
<dbReference type="GO" id="GO:0050518">
    <property type="term" value="F:2-C-methyl-D-erythritol 4-phosphate cytidylyltransferase activity"/>
    <property type="evidence" value="ECO:0007669"/>
    <property type="project" value="UniProtKB-UniRule"/>
</dbReference>
<dbReference type="GO" id="GO:0046872">
    <property type="term" value="F:metal ion binding"/>
    <property type="evidence" value="ECO:0007669"/>
    <property type="project" value="UniProtKB-KW"/>
</dbReference>
<comment type="similarity">
    <text evidence="11">In the C-terminal section; belongs to the IspF family.</text>
</comment>
<keyword evidence="7 11" id="KW-0479">Metal-binding</keyword>
<evidence type="ECO:0000256" key="7">
    <source>
        <dbReference type="ARBA" id="ARBA00022723"/>
    </source>
</evidence>
<feature type="site" description="Transition state stabilizer" evidence="11">
    <location>
        <position position="21"/>
    </location>
</feature>
<dbReference type="CDD" id="cd02516">
    <property type="entry name" value="CDP-ME_synthetase"/>
    <property type="match status" value="1"/>
</dbReference>
<comment type="caution">
    <text evidence="11">Lacks conserved residue(s) required for the propagation of feature annotation.</text>
</comment>
<feature type="binding site" evidence="11">
    <location>
        <position position="384"/>
    </location>
    <ligand>
        <name>4-CDP-2-C-methyl-D-erythritol 2-phosphate</name>
        <dbReference type="ChEBI" id="CHEBI:57919"/>
    </ligand>
</feature>
<dbReference type="PROSITE" id="PS01350">
    <property type="entry name" value="ISPF"/>
    <property type="match status" value="1"/>
</dbReference>
<dbReference type="InterPro" id="IPR034683">
    <property type="entry name" value="IspD/TarI"/>
</dbReference>
<feature type="region of interest" description="2-C-methyl-D-erythritol 4-phosphate cytidylyltransferase" evidence="11">
    <location>
        <begin position="1"/>
        <end position="246"/>
    </location>
</feature>
<feature type="site" description="Transition state stabilizer" evidence="11">
    <location>
        <position position="378"/>
    </location>
</feature>
<dbReference type="Proteomes" id="UP000287853">
    <property type="component" value="Unassembled WGS sequence"/>
</dbReference>
<feature type="binding site" evidence="11">
    <location>
        <position position="255"/>
    </location>
    <ligand>
        <name>a divalent metal cation</name>
        <dbReference type="ChEBI" id="CHEBI:60240"/>
    </ligand>
</feature>
<comment type="similarity">
    <text evidence="11">In the N-terminal section; belongs to the IspD/TarI cytidylyltransferase family. IspD subfamily.</text>
</comment>
<evidence type="ECO:0000256" key="8">
    <source>
        <dbReference type="ARBA" id="ARBA00023229"/>
    </source>
</evidence>
<evidence type="ECO:0000256" key="3">
    <source>
        <dbReference type="ARBA" id="ARBA00004709"/>
    </source>
</evidence>
<dbReference type="AlphaFoldDB" id="A0A3S3QFD0"/>
<feature type="site" description="Transition state stabilizer" evidence="11">
    <location>
        <position position="28"/>
    </location>
</feature>
<dbReference type="HAMAP" id="MF_01520">
    <property type="entry name" value="IspDF"/>
    <property type="match status" value="1"/>
</dbReference>
<keyword evidence="8 11" id="KW-0414">Isoprene biosynthesis</keyword>
<dbReference type="GO" id="GO:0019288">
    <property type="term" value="P:isopentenyl diphosphate biosynthetic process, methylerythritol 4-phosphate pathway"/>
    <property type="evidence" value="ECO:0007669"/>
    <property type="project" value="UniProtKB-UniRule"/>
</dbReference>
<evidence type="ECO:0000256" key="6">
    <source>
        <dbReference type="ARBA" id="ARBA00022695"/>
    </source>
</evidence>
<comment type="function">
    <text evidence="11">Bifunctional enzyme that catalyzes the formation of 4-diphosphocytidyl-2-C-methyl-D-erythritol from CTP and 2-C-methyl-D-erythritol 4-phosphate (MEP) (IspD), and catalyzes the conversion of 4-diphosphocytidyl-2-C-methyl-D-erythritol 2-phosphate (CDP-ME2P) to 2-C-methyl-D-erythritol 2,4-cyclodiphosphate (ME-CPP) with a corresponding release of cytidine 5-monophosphate (CMP) (IspF).</text>
</comment>
<dbReference type="InterPro" id="IPR029044">
    <property type="entry name" value="Nucleotide-diphossugar_trans"/>
</dbReference>
<evidence type="ECO:0000313" key="14">
    <source>
        <dbReference type="Proteomes" id="UP000287853"/>
    </source>
</evidence>
<dbReference type="InterPro" id="IPR050088">
    <property type="entry name" value="IspD/TarI_cytidylyltransf_bact"/>
</dbReference>
<dbReference type="GO" id="GO:0016114">
    <property type="term" value="P:terpenoid biosynthetic process"/>
    <property type="evidence" value="ECO:0007669"/>
    <property type="project" value="InterPro"/>
</dbReference>
<dbReference type="Gene3D" id="3.30.1330.50">
    <property type="entry name" value="2-C-methyl-D-erythritol 2,4-cyclodiphosphate synthase"/>
    <property type="match status" value="1"/>
</dbReference>
<evidence type="ECO:0000256" key="4">
    <source>
        <dbReference type="ARBA" id="ARBA00008480"/>
    </source>
</evidence>
<comment type="pathway">
    <text evidence="11">Isoprenoid biosynthesis; isopentenyl diphosphate biosynthesis via DXP pathway; isopentenyl diphosphate from 1-deoxy-D-xylulose 5-phosphate: step 2/6.</text>
</comment>
<comment type="caution">
    <text evidence="13">The sequence shown here is derived from an EMBL/GenBank/DDBJ whole genome shotgun (WGS) entry which is preliminary data.</text>
</comment>
<dbReference type="PANTHER" id="PTHR32125:SF4">
    <property type="entry name" value="2-C-METHYL-D-ERYTHRITOL 4-PHOSPHATE CYTIDYLYLTRANSFERASE, CHLOROPLASTIC"/>
    <property type="match status" value="1"/>
</dbReference>
<comment type="similarity">
    <text evidence="4">Belongs to the IspF family.</text>
</comment>
<keyword evidence="10 11" id="KW-0511">Multifunctional enzyme</keyword>
<feature type="binding site" evidence="11">
    <location>
        <position position="287"/>
    </location>
    <ligand>
        <name>a divalent metal cation</name>
        <dbReference type="ChEBI" id="CHEBI:60240"/>
    </ligand>
</feature>
<dbReference type="NCBIfam" id="TIGR00151">
    <property type="entry name" value="ispF"/>
    <property type="match status" value="1"/>
</dbReference>
<feature type="binding site" evidence="11">
    <location>
        <position position="387"/>
    </location>
    <ligand>
        <name>4-CDP-2-C-methyl-D-erythritol 2-phosphate</name>
        <dbReference type="ChEBI" id="CHEBI:57919"/>
    </ligand>
</feature>
<gene>
    <name evidence="11" type="primary">ispDF</name>
    <name evidence="13" type="ORF">H206_00073</name>
</gene>
<dbReference type="FunFam" id="3.90.550.10:FF:000003">
    <property type="entry name" value="2-C-methyl-D-erythritol 4-phosphate cytidylyltransferase"/>
    <property type="match status" value="1"/>
</dbReference>
<dbReference type="InterPro" id="IPR020555">
    <property type="entry name" value="MECDP_synthase_CS"/>
</dbReference>
<feature type="binding site" evidence="11">
    <location>
        <begin position="279"/>
        <end position="280"/>
    </location>
    <ligand>
        <name>4-CDP-2-C-methyl-D-erythritol 2-phosphate</name>
        <dbReference type="ChEBI" id="CHEBI:57919"/>
    </ligand>
</feature>
<feature type="binding site" evidence="11">
    <location>
        <begin position="253"/>
        <end position="255"/>
    </location>
    <ligand>
        <name>4-CDP-2-C-methyl-D-erythritol 2-phosphate</name>
        <dbReference type="ChEBI" id="CHEBI:57919"/>
    </ligand>
</feature>
<evidence type="ECO:0000256" key="11">
    <source>
        <dbReference type="HAMAP-Rule" id="MF_01520"/>
    </source>
</evidence>
<name>A0A3S3QFD0_9BACT</name>
<feature type="binding site" evidence="11">
    <location>
        <begin position="306"/>
        <end position="310"/>
    </location>
    <ligand>
        <name>4-CDP-2-C-methyl-D-erythritol 2-phosphate</name>
        <dbReference type="ChEBI" id="CHEBI:57919"/>
    </ligand>
</feature>
<dbReference type="HAMAP" id="MF_00107">
    <property type="entry name" value="IspF"/>
    <property type="match status" value="1"/>
</dbReference>
<feature type="binding site" evidence="11">
    <location>
        <begin position="301"/>
        <end position="303"/>
    </location>
    <ligand>
        <name>4-CDP-2-C-methyl-D-erythritol 2-phosphate</name>
        <dbReference type="ChEBI" id="CHEBI:57919"/>
    </ligand>
</feature>
<feature type="domain" description="2-C-methyl-D-erythritol 2,4-cyclodiphosphate synthase" evidence="12">
    <location>
        <begin position="246"/>
        <end position="399"/>
    </location>
</feature>
<feature type="site" description="Positions MEP for the nucleophilic attack" evidence="11">
    <location>
        <position position="166"/>
    </location>
</feature>
<keyword evidence="5 11" id="KW-0808">Transferase</keyword>
<evidence type="ECO:0000256" key="10">
    <source>
        <dbReference type="ARBA" id="ARBA00023268"/>
    </source>
</evidence>
<feature type="binding site" evidence="11">
    <location>
        <begin position="377"/>
        <end position="380"/>
    </location>
    <ligand>
        <name>4-CDP-2-C-methyl-D-erythritol 2-phosphate</name>
        <dbReference type="ChEBI" id="CHEBI:57919"/>
    </ligand>
</feature>